<dbReference type="Proteomes" id="UP000828941">
    <property type="component" value="Chromosome 11"/>
</dbReference>
<gene>
    <name evidence="1" type="ORF">L6164_026818</name>
</gene>
<sequence length="329" mass="37057">MRSFLLLLSTFLAFLSFSELSQARDIQPWLLSCTSSCGDIQNISYPFRLSGQPLSCGDPDYTLSCDNKKLILEFDAGKYYVKSINYDTKRIRVVDANLANETCSLPTQPIHDYNVMGDLRYKGIVYNEGIGFVNCSRPINDTSSFRIPCMSTQNGSIFYAAYKSEIVYGTEQFCSYPPLSAALVARDDYNAKSPSSFGDIERLLQGGFDLSCSIECRDCIRSGRECWVYDDTKPYHVCRKPFNERDYVIKVYLVLGAIVISGSSNSYSLSRIYERLSKGEELDLGNVAETEAIIARKLCMIGLWCIQVNISERPSMSKVVEMLEHGTEE</sequence>
<comment type="caution">
    <text evidence="1">The sequence shown here is derived from an EMBL/GenBank/DDBJ whole genome shotgun (WGS) entry which is preliminary data.</text>
</comment>
<reference evidence="1 2" key="1">
    <citation type="journal article" date="2022" name="DNA Res.">
        <title>Chromosomal-level genome assembly of the orchid tree Bauhinia variegata (Leguminosae; Cercidoideae) supports the allotetraploid origin hypothesis of Bauhinia.</title>
        <authorList>
            <person name="Zhong Y."/>
            <person name="Chen Y."/>
            <person name="Zheng D."/>
            <person name="Pang J."/>
            <person name="Liu Y."/>
            <person name="Luo S."/>
            <person name="Meng S."/>
            <person name="Qian L."/>
            <person name="Wei D."/>
            <person name="Dai S."/>
            <person name="Zhou R."/>
        </authorList>
    </citation>
    <scope>NUCLEOTIDE SEQUENCE [LARGE SCALE GENOMIC DNA]</scope>
    <source>
        <strain evidence="1">BV-YZ2020</strain>
    </source>
</reference>
<accession>A0ACB9LRD4</accession>
<proteinExistence type="predicted"/>
<dbReference type="EMBL" id="CM039436">
    <property type="protein sequence ID" value="KAI4313871.1"/>
    <property type="molecule type" value="Genomic_DNA"/>
</dbReference>
<evidence type="ECO:0000313" key="1">
    <source>
        <dbReference type="EMBL" id="KAI4313871.1"/>
    </source>
</evidence>
<protein>
    <submittedName>
        <fullName evidence="1">Uncharacterized protein</fullName>
    </submittedName>
</protein>
<evidence type="ECO:0000313" key="2">
    <source>
        <dbReference type="Proteomes" id="UP000828941"/>
    </source>
</evidence>
<keyword evidence="2" id="KW-1185">Reference proteome</keyword>
<name>A0ACB9LRD4_BAUVA</name>
<organism evidence="1 2">
    <name type="scientific">Bauhinia variegata</name>
    <name type="common">Purple orchid tree</name>
    <name type="synonym">Phanera variegata</name>
    <dbReference type="NCBI Taxonomy" id="167791"/>
    <lineage>
        <taxon>Eukaryota</taxon>
        <taxon>Viridiplantae</taxon>
        <taxon>Streptophyta</taxon>
        <taxon>Embryophyta</taxon>
        <taxon>Tracheophyta</taxon>
        <taxon>Spermatophyta</taxon>
        <taxon>Magnoliopsida</taxon>
        <taxon>eudicotyledons</taxon>
        <taxon>Gunneridae</taxon>
        <taxon>Pentapetalae</taxon>
        <taxon>rosids</taxon>
        <taxon>fabids</taxon>
        <taxon>Fabales</taxon>
        <taxon>Fabaceae</taxon>
        <taxon>Cercidoideae</taxon>
        <taxon>Cercideae</taxon>
        <taxon>Bauhiniinae</taxon>
        <taxon>Bauhinia</taxon>
    </lineage>
</organism>